<dbReference type="PANTHER" id="PTHR11482">
    <property type="entry name" value="ARGININE/DIAMINOPIMELATE/ORNITHINE DECARBOXYLASE"/>
    <property type="match status" value="1"/>
</dbReference>
<dbReference type="InterPro" id="IPR022644">
    <property type="entry name" value="De-COase2_N"/>
</dbReference>
<dbReference type="InterPro" id="IPR022653">
    <property type="entry name" value="De-COase2_pyr-phos_BS"/>
</dbReference>
<dbReference type="PROSITE" id="PS00878">
    <property type="entry name" value="ODR_DC_2_1"/>
    <property type="match status" value="1"/>
</dbReference>
<dbReference type="InterPro" id="IPR009006">
    <property type="entry name" value="Ala_racemase/Decarboxylase_C"/>
</dbReference>
<dbReference type="GO" id="GO:0005737">
    <property type="term" value="C:cytoplasm"/>
    <property type="evidence" value="ECO:0007669"/>
    <property type="project" value="TreeGrafter"/>
</dbReference>
<dbReference type="Proteomes" id="UP001652626">
    <property type="component" value="Chromosome 3"/>
</dbReference>
<dbReference type="InterPro" id="IPR029066">
    <property type="entry name" value="PLP-binding_barrel"/>
</dbReference>
<feature type="domain" description="Orn/DAP/Arg decarboxylase 2 N-terminal" evidence="11">
    <location>
        <begin position="45"/>
        <end position="272"/>
    </location>
</feature>
<name>A0A8B8I5L0_VANTA</name>
<reference evidence="12" key="1">
    <citation type="submission" date="2025-05" db="UniProtKB">
        <authorList>
            <consortium name="RefSeq"/>
        </authorList>
    </citation>
    <scope>NUCLEOTIDE SEQUENCE [LARGE SCALE GENOMIC DNA]</scope>
</reference>
<sequence length="444" mass="50403">MASRIIGPNIGLILNNKTPEDVAKAMIENDRQKEPFYVFSIDEAYHRIQHFKKMMPRIEIFYAMKANDNDNMLKLAAELGLGFDCASPGEIHKILNLNVSPLSIIFAVPSKNPDWMVYARDSGIRHTTFDTINELKKIKHYWPDAKLLIRIKVDGESIYKLGDKFGCDFETEAVNLLEEAAALDLKVVGVAFHVGSGCSSADSHVIGLRLAKELFDHEARSGRHMNIIDIGGGFLSDRTDRIDQVSNLINGTLEELFPDPNIQVIAEPGRYICDSSCNLYCSISNVRRVTKGDEIVNMIYLNDGLFGTLRYQERWHTVKRFQTSAETINEQPERTILWGPSCDSTDRVMKNVEIFLPRCTSFDWLVFSTKGAYSFGFATHFSCLEKPQIRSVISQNLWDQIKNSIFFNSDEFTEEYDISLPLPSTLPRITKTRNITGSNYTLKI</sequence>
<dbReference type="PRINTS" id="PR01179">
    <property type="entry name" value="ODADCRBXLASE"/>
</dbReference>
<evidence type="ECO:0000256" key="8">
    <source>
        <dbReference type="ARBA" id="ARBA00046672"/>
    </source>
</evidence>
<dbReference type="EC" id="4.1.1.17" evidence="7"/>
<feature type="modified residue" description="N6-(pyridoxal phosphate)lysine" evidence="10">
    <location>
        <position position="65"/>
    </location>
</feature>
<keyword evidence="12" id="KW-1185">Reference proteome</keyword>
<evidence type="ECO:0000256" key="6">
    <source>
        <dbReference type="ARBA" id="ARBA00034115"/>
    </source>
</evidence>
<dbReference type="Pfam" id="PF02784">
    <property type="entry name" value="Orn_Arg_deC_N"/>
    <property type="match status" value="1"/>
</dbReference>
<gene>
    <name evidence="13" type="primary">LOC113397526</name>
</gene>
<dbReference type="GeneID" id="113397526"/>
<dbReference type="InterPro" id="IPR000183">
    <property type="entry name" value="Orn/DAP/Arg_de-COase"/>
</dbReference>
<proteinExistence type="inferred from homology"/>
<dbReference type="CDD" id="cd00622">
    <property type="entry name" value="PLPDE_III_ODC"/>
    <property type="match status" value="1"/>
</dbReference>
<evidence type="ECO:0000256" key="1">
    <source>
        <dbReference type="ARBA" id="ARBA00001933"/>
    </source>
</evidence>
<dbReference type="SUPFAM" id="SSF50621">
    <property type="entry name" value="Alanine racemase C-terminal domain-like"/>
    <property type="match status" value="1"/>
</dbReference>
<accession>A0A8B8I5L0</accession>
<reference evidence="13" key="2">
    <citation type="submission" date="2025-08" db="UniProtKB">
        <authorList>
            <consortium name="RefSeq"/>
        </authorList>
    </citation>
    <scope>IDENTIFICATION</scope>
    <source>
        <tissue evidence="13">Whole body</tissue>
    </source>
</reference>
<dbReference type="GO" id="GO:0004586">
    <property type="term" value="F:ornithine decarboxylase activity"/>
    <property type="evidence" value="ECO:0007669"/>
    <property type="project" value="UniProtKB-EC"/>
</dbReference>
<keyword evidence="4" id="KW-0620">Polyamine biosynthesis</keyword>
<dbReference type="PANTHER" id="PTHR11482:SF6">
    <property type="entry name" value="ORNITHINE DECARBOXYLASE 1-RELATED"/>
    <property type="match status" value="1"/>
</dbReference>
<organism evidence="12 13">
    <name type="scientific">Vanessa tameamea</name>
    <name type="common">Kamehameha butterfly</name>
    <dbReference type="NCBI Taxonomy" id="334116"/>
    <lineage>
        <taxon>Eukaryota</taxon>
        <taxon>Metazoa</taxon>
        <taxon>Ecdysozoa</taxon>
        <taxon>Arthropoda</taxon>
        <taxon>Hexapoda</taxon>
        <taxon>Insecta</taxon>
        <taxon>Pterygota</taxon>
        <taxon>Neoptera</taxon>
        <taxon>Endopterygota</taxon>
        <taxon>Lepidoptera</taxon>
        <taxon>Glossata</taxon>
        <taxon>Ditrysia</taxon>
        <taxon>Papilionoidea</taxon>
        <taxon>Nymphalidae</taxon>
        <taxon>Nymphalinae</taxon>
        <taxon>Vanessa</taxon>
    </lineage>
</organism>
<evidence type="ECO:0000313" key="13">
    <source>
        <dbReference type="RefSeq" id="XP_026491702.2"/>
    </source>
</evidence>
<dbReference type="OMA" id="RYICDSS"/>
<evidence type="ECO:0000256" key="3">
    <source>
        <dbReference type="ARBA" id="ARBA00022898"/>
    </source>
</evidence>
<comment type="pathway">
    <text evidence="6">Amine and polyamine biosynthesis; putrescine biosynthesis via L-ornithine pathway; putrescine from L-ornithine: step 1/1.</text>
</comment>
<evidence type="ECO:0000256" key="10">
    <source>
        <dbReference type="PIRSR" id="PIRSR600183-50"/>
    </source>
</evidence>
<comment type="similarity">
    <text evidence="2">Belongs to the Orn/Lys/Arg decarboxylase class-II family.</text>
</comment>
<evidence type="ECO:0000256" key="9">
    <source>
        <dbReference type="ARBA" id="ARBA00049127"/>
    </source>
</evidence>
<dbReference type="OrthoDB" id="5034579at2759"/>
<evidence type="ECO:0000313" key="12">
    <source>
        <dbReference type="Proteomes" id="UP001652626"/>
    </source>
</evidence>
<evidence type="ECO:0000256" key="4">
    <source>
        <dbReference type="ARBA" id="ARBA00023115"/>
    </source>
</evidence>
<comment type="cofactor">
    <cofactor evidence="1 10">
        <name>pyridoxal 5'-phosphate</name>
        <dbReference type="ChEBI" id="CHEBI:597326"/>
    </cofactor>
</comment>
<dbReference type="AlphaFoldDB" id="A0A8B8I5L0"/>
<evidence type="ECO:0000256" key="2">
    <source>
        <dbReference type="ARBA" id="ARBA00008872"/>
    </source>
</evidence>
<evidence type="ECO:0000256" key="5">
    <source>
        <dbReference type="ARBA" id="ARBA00023239"/>
    </source>
</evidence>
<keyword evidence="3 10" id="KW-0663">Pyridoxal phosphate</keyword>
<comment type="subunit">
    <text evidence="8">Homodimer. Only the dimer is catalytically active, as the active sites are constructed of residues from both monomers.</text>
</comment>
<dbReference type="SUPFAM" id="SSF51419">
    <property type="entry name" value="PLP-binding barrel"/>
    <property type="match status" value="1"/>
</dbReference>
<dbReference type="Gene3D" id="2.40.37.10">
    <property type="entry name" value="Lyase, Ornithine Decarboxylase, Chain A, domain 1"/>
    <property type="match status" value="1"/>
</dbReference>
<comment type="catalytic activity">
    <reaction evidence="9">
        <text>L-ornithine + H(+) = putrescine + CO2</text>
        <dbReference type="Rhea" id="RHEA:22964"/>
        <dbReference type="ChEBI" id="CHEBI:15378"/>
        <dbReference type="ChEBI" id="CHEBI:16526"/>
        <dbReference type="ChEBI" id="CHEBI:46911"/>
        <dbReference type="ChEBI" id="CHEBI:326268"/>
        <dbReference type="EC" id="4.1.1.17"/>
    </reaction>
</comment>
<evidence type="ECO:0000256" key="7">
    <source>
        <dbReference type="ARBA" id="ARBA00034138"/>
    </source>
</evidence>
<evidence type="ECO:0000259" key="11">
    <source>
        <dbReference type="Pfam" id="PF02784"/>
    </source>
</evidence>
<feature type="active site" description="Proton donor" evidence="10">
    <location>
        <position position="342"/>
    </location>
</feature>
<dbReference type="Gene3D" id="3.20.20.10">
    <property type="entry name" value="Alanine racemase"/>
    <property type="match status" value="1"/>
</dbReference>
<dbReference type="GO" id="GO:0033387">
    <property type="term" value="P:putrescine biosynthetic process from arginine, via ornithine"/>
    <property type="evidence" value="ECO:0007669"/>
    <property type="project" value="TreeGrafter"/>
</dbReference>
<keyword evidence="5" id="KW-0456">Lyase</keyword>
<dbReference type="RefSeq" id="XP_026491702.2">
    <property type="nucleotide sequence ID" value="XM_026635917.2"/>
</dbReference>
<protein>
    <recommendedName>
        <fullName evidence="7">ornithine decarboxylase</fullName>
        <ecNumber evidence="7">4.1.1.17</ecNumber>
    </recommendedName>
</protein>
<dbReference type="PRINTS" id="PR01182">
    <property type="entry name" value="ORNDCRBXLASE"/>
</dbReference>
<dbReference type="InterPro" id="IPR002433">
    <property type="entry name" value="Orn_de-COase"/>
</dbReference>